<evidence type="ECO:0000256" key="3">
    <source>
        <dbReference type="ARBA" id="ARBA00022692"/>
    </source>
</evidence>
<organism evidence="7 8">
    <name type="scientific">Peptostreptococcus anaerobius</name>
    <dbReference type="NCBI Taxonomy" id="1261"/>
    <lineage>
        <taxon>Bacteria</taxon>
        <taxon>Bacillati</taxon>
        <taxon>Bacillota</taxon>
        <taxon>Clostridia</taxon>
        <taxon>Peptostreptococcales</taxon>
        <taxon>Peptostreptococcaceae</taxon>
        <taxon>Peptostreptococcus</taxon>
    </lineage>
</organism>
<comment type="similarity">
    <text evidence="6">Belongs to the LPG synthase family.</text>
</comment>
<dbReference type="PATRIC" id="fig|1261.5.peg.470"/>
<evidence type="ECO:0000256" key="4">
    <source>
        <dbReference type="ARBA" id="ARBA00022989"/>
    </source>
</evidence>
<accession>A0A135YWT5</accession>
<comment type="catalytic activity">
    <reaction evidence="6">
        <text>L-lysyl-tRNA(Lys) + a 1,2-diacyl-sn-glycero-3-phospho-(1'-sn-glycerol) = a 1,2-diacyl-sn-glycero-3-phospho-1'-(3'-O-L-lysyl)-sn-glycerol + tRNA(Lys)</text>
        <dbReference type="Rhea" id="RHEA:10668"/>
        <dbReference type="Rhea" id="RHEA-COMP:9696"/>
        <dbReference type="Rhea" id="RHEA-COMP:9697"/>
        <dbReference type="ChEBI" id="CHEBI:64716"/>
        <dbReference type="ChEBI" id="CHEBI:75792"/>
        <dbReference type="ChEBI" id="CHEBI:78442"/>
        <dbReference type="ChEBI" id="CHEBI:78529"/>
        <dbReference type="EC" id="2.3.2.3"/>
    </reaction>
</comment>
<keyword evidence="6" id="KW-0046">Antibiotic resistance</keyword>
<name>A0A135YWT5_9FIRM</name>
<feature type="transmembrane region" description="Helical" evidence="6">
    <location>
        <begin position="12"/>
        <end position="29"/>
    </location>
</feature>
<dbReference type="GO" id="GO:0050071">
    <property type="term" value="F:phosphatidylglycerol lysyltransferase activity"/>
    <property type="evidence" value="ECO:0007669"/>
    <property type="project" value="UniProtKB-EC"/>
</dbReference>
<dbReference type="eggNOG" id="COG0392">
    <property type="taxonomic scope" value="Bacteria"/>
</dbReference>
<feature type="transmembrane region" description="Helical" evidence="6">
    <location>
        <begin position="157"/>
        <end position="180"/>
    </location>
</feature>
<evidence type="ECO:0000256" key="1">
    <source>
        <dbReference type="ARBA" id="ARBA00004651"/>
    </source>
</evidence>
<keyword evidence="2" id="KW-1003">Cell membrane</keyword>
<proteinExistence type="inferred from homology"/>
<feature type="transmembrane region" description="Helical" evidence="6">
    <location>
        <begin position="275"/>
        <end position="297"/>
    </location>
</feature>
<dbReference type="EMBL" id="LSQZ01000016">
    <property type="protein sequence ID" value="KXI13865.1"/>
    <property type="molecule type" value="Genomic_DNA"/>
</dbReference>
<dbReference type="STRING" id="1261.HMPREF3195_00463"/>
<dbReference type="PANTHER" id="PTHR37693">
    <property type="entry name" value="PHOSPHATIDYLGLYCEROL LYSYLTRANSFERASE"/>
    <property type="match status" value="1"/>
</dbReference>
<reference evidence="7 8" key="1">
    <citation type="submission" date="2016-02" db="EMBL/GenBank/DDBJ databases">
        <authorList>
            <person name="Wen L."/>
            <person name="He K."/>
            <person name="Yang H."/>
        </authorList>
    </citation>
    <scope>NUCLEOTIDE SEQUENCE [LARGE SCALE GENOMIC DNA]</scope>
    <source>
        <strain evidence="7 8">MJR8628A</strain>
    </source>
</reference>
<keyword evidence="6" id="KW-0443">Lipid metabolism</keyword>
<dbReference type="Pfam" id="PF03706">
    <property type="entry name" value="LPG_synthase_TM"/>
    <property type="match status" value="1"/>
</dbReference>
<feature type="transmembrane region" description="Helical" evidence="6">
    <location>
        <begin position="120"/>
        <end position="145"/>
    </location>
</feature>
<dbReference type="NCBIfam" id="TIGR00374">
    <property type="entry name" value="flippase-like domain"/>
    <property type="match status" value="1"/>
</dbReference>
<dbReference type="PANTHER" id="PTHR37693:SF1">
    <property type="entry name" value="INTEGRAL MEMBRANE PROTEIN"/>
    <property type="match status" value="1"/>
</dbReference>
<dbReference type="EC" id="2.3.2.3" evidence="6"/>
<dbReference type="GO" id="GO:0006629">
    <property type="term" value="P:lipid metabolic process"/>
    <property type="evidence" value="ECO:0007669"/>
    <property type="project" value="UniProtKB-KW"/>
</dbReference>
<keyword evidence="5 6" id="KW-0472">Membrane</keyword>
<dbReference type="GO" id="GO:0005886">
    <property type="term" value="C:plasma membrane"/>
    <property type="evidence" value="ECO:0007669"/>
    <property type="project" value="UniProtKB-SubCell"/>
</dbReference>
<evidence type="ECO:0000256" key="6">
    <source>
        <dbReference type="RuleBase" id="RU363042"/>
    </source>
</evidence>
<comment type="caution">
    <text evidence="7">The sequence shown here is derived from an EMBL/GenBank/DDBJ whole genome shotgun (WGS) entry which is preliminary data.</text>
</comment>
<sequence>MEGLQDKKKQFMGIGFIVVLMCVTIGYILKDESPQKVINTILSIKPVYIIGAIALMVFYILCEGLNIWITLKALKIKTKMIDCFGYGFVGFYFSGITPSASGGQPAQVYFMNRGKIPVSISSLSLMILLFAHQLVIVVFGIIGIFSKMDYAVTFKSGMNLLLLYGFLSNTFILLGILMLVIAPKTVFKIVNFFGRLLYKVKIIKNKEKIRKKIARSLEEYEDGAIYMRENPRVIVYVVLVSLLQVFAFFAIPYVIYKGMGLNGYNLGDLVFAQAVLNIAVSSLPLPGAVGASESIFVNMFKTFFGSKLVIPGMLLTRIANFYFALILSGLISVIIYIKSIKNSV</sequence>
<feature type="transmembrane region" description="Helical" evidence="6">
    <location>
        <begin position="83"/>
        <end position="100"/>
    </location>
</feature>
<comment type="subcellular location">
    <subcellularLocation>
        <location evidence="1 6">Cell membrane</location>
        <topology evidence="1 6">Multi-pass membrane protein</topology>
    </subcellularLocation>
</comment>
<dbReference type="RefSeq" id="WP_021935224.1">
    <property type="nucleotide sequence ID" value="NZ_JAWGFF010000002.1"/>
</dbReference>
<dbReference type="AlphaFoldDB" id="A0A135YWT5"/>
<keyword evidence="4 6" id="KW-1133">Transmembrane helix</keyword>
<dbReference type="GO" id="GO:0046677">
    <property type="term" value="P:response to antibiotic"/>
    <property type="evidence" value="ECO:0007669"/>
    <property type="project" value="UniProtKB-KW"/>
</dbReference>
<protein>
    <recommendedName>
        <fullName evidence="6">Phosphatidylglycerol lysyltransferase</fullName>
        <ecNumber evidence="6">2.3.2.3</ecNumber>
    </recommendedName>
    <alternativeName>
        <fullName evidence="6">Lysylphosphatidylglycerol synthase</fullName>
    </alternativeName>
</protein>
<dbReference type="Proteomes" id="UP000070326">
    <property type="component" value="Unassembled WGS sequence"/>
</dbReference>
<keyword evidence="6" id="KW-0808">Transferase</keyword>
<comment type="function">
    <text evidence="6">Catalyzes the transfer of a lysyl group from L-lysyl-tRNA(Lys) to membrane-bound phosphatidylglycerol (PG), which produces lysylphosphatidylglycerol (LPG), a major component of the bacterial membrane with a positive net charge. LPG synthesis contributes to bacterial virulence as it is involved in the resistance mechanism against cationic antimicrobial peptides (CAMP) produces by the host's immune system (defensins, cathelicidins) and by the competing microorganisms.</text>
</comment>
<feature type="transmembrane region" description="Helical" evidence="6">
    <location>
        <begin position="233"/>
        <end position="255"/>
    </location>
</feature>
<gene>
    <name evidence="6" type="primary">mprF</name>
    <name evidence="7" type="ORF">HMPREF3195_00463</name>
</gene>
<evidence type="ECO:0000256" key="2">
    <source>
        <dbReference type="ARBA" id="ARBA00022475"/>
    </source>
</evidence>
<feature type="transmembrane region" description="Helical" evidence="6">
    <location>
        <begin position="49"/>
        <end position="71"/>
    </location>
</feature>
<keyword evidence="3 6" id="KW-0812">Transmembrane</keyword>
<dbReference type="InterPro" id="IPR022791">
    <property type="entry name" value="L-PG_synthase/AglD"/>
</dbReference>
<feature type="transmembrane region" description="Helical" evidence="6">
    <location>
        <begin position="318"/>
        <end position="337"/>
    </location>
</feature>
<evidence type="ECO:0000313" key="7">
    <source>
        <dbReference type="EMBL" id="KXI13865.1"/>
    </source>
</evidence>
<evidence type="ECO:0000313" key="8">
    <source>
        <dbReference type="Proteomes" id="UP000070326"/>
    </source>
</evidence>
<evidence type="ECO:0000256" key="5">
    <source>
        <dbReference type="ARBA" id="ARBA00023136"/>
    </source>
</evidence>